<name>A0AAN6V9I0_9PEZI</name>
<keyword evidence="3" id="KW-1185">Reference proteome</keyword>
<evidence type="ECO:0000256" key="1">
    <source>
        <dbReference type="SAM" id="MobiDB-lite"/>
    </source>
</evidence>
<accession>A0AAN6V9I0</accession>
<dbReference type="EMBL" id="MU853556">
    <property type="protein sequence ID" value="KAK4147358.1"/>
    <property type="molecule type" value="Genomic_DNA"/>
</dbReference>
<gene>
    <name evidence="2" type="ORF">C8A04DRAFT_8961</name>
</gene>
<evidence type="ECO:0000313" key="3">
    <source>
        <dbReference type="Proteomes" id="UP001302676"/>
    </source>
</evidence>
<dbReference type="Proteomes" id="UP001302676">
    <property type="component" value="Unassembled WGS sequence"/>
</dbReference>
<dbReference type="AlphaFoldDB" id="A0AAN6V9I0"/>
<reference evidence="2" key="2">
    <citation type="submission" date="2023-05" db="EMBL/GenBank/DDBJ databases">
        <authorList>
            <consortium name="Lawrence Berkeley National Laboratory"/>
            <person name="Steindorff A."/>
            <person name="Hensen N."/>
            <person name="Bonometti L."/>
            <person name="Westerberg I."/>
            <person name="Brannstrom I.O."/>
            <person name="Guillou S."/>
            <person name="Cros-Aarteil S."/>
            <person name="Calhoun S."/>
            <person name="Haridas S."/>
            <person name="Kuo A."/>
            <person name="Mondo S."/>
            <person name="Pangilinan J."/>
            <person name="Riley R."/>
            <person name="Labutti K."/>
            <person name="Andreopoulos B."/>
            <person name="Lipzen A."/>
            <person name="Chen C."/>
            <person name="Yanf M."/>
            <person name="Daum C."/>
            <person name="Ng V."/>
            <person name="Clum A."/>
            <person name="Ohm R."/>
            <person name="Martin F."/>
            <person name="Silar P."/>
            <person name="Natvig D."/>
            <person name="Lalanne C."/>
            <person name="Gautier V."/>
            <person name="Ament-Velasquez S.L."/>
            <person name="Kruys A."/>
            <person name="Hutchinson M.I."/>
            <person name="Powell A.J."/>
            <person name="Barry K."/>
            <person name="Miller A.N."/>
            <person name="Grigoriev I.V."/>
            <person name="Debuchy R."/>
            <person name="Gladieux P."/>
            <person name="Thoren M.H."/>
            <person name="Johannesson H."/>
        </authorList>
    </citation>
    <scope>NUCLEOTIDE SEQUENCE</scope>
    <source>
        <strain evidence="2">CBS 141.50</strain>
    </source>
</reference>
<feature type="compositionally biased region" description="Low complexity" evidence="1">
    <location>
        <begin position="275"/>
        <end position="301"/>
    </location>
</feature>
<dbReference type="GeneID" id="87821915"/>
<reference evidence="2" key="1">
    <citation type="journal article" date="2023" name="Mol. Phylogenet. Evol.">
        <title>Genome-scale phylogeny and comparative genomics of the fungal order Sordariales.</title>
        <authorList>
            <person name="Hensen N."/>
            <person name="Bonometti L."/>
            <person name="Westerberg I."/>
            <person name="Brannstrom I.O."/>
            <person name="Guillou S."/>
            <person name="Cros-Aarteil S."/>
            <person name="Calhoun S."/>
            <person name="Haridas S."/>
            <person name="Kuo A."/>
            <person name="Mondo S."/>
            <person name="Pangilinan J."/>
            <person name="Riley R."/>
            <person name="LaButti K."/>
            <person name="Andreopoulos B."/>
            <person name="Lipzen A."/>
            <person name="Chen C."/>
            <person name="Yan M."/>
            <person name="Daum C."/>
            <person name="Ng V."/>
            <person name="Clum A."/>
            <person name="Steindorff A."/>
            <person name="Ohm R.A."/>
            <person name="Martin F."/>
            <person name="Silar P."/>
            <person name="Natvig D.O."/>
            <person name="Lalanne C."/>
            <person name="Gautier V."/>
            <person name="Ament-Velasquez S.L."/>
            <person name="Kruys A."/>
            <person name="Hutchinson M.I."/>
            <person name="Powell A.J."/>
            <person name="Barry K."/>
            <person name="Miller A.N."/>
            <person name="Grigoriev I.V."/>
            <person name="Debuchy R."/>
            <person name="Gladieux P."/>
            <person name="Hiltunen Thoren M."/>
            <person name="Johannesson H."/>
        </authorList>
    </citation>
    <scope>NUCLEOTIDE SEQUENCE</scope>
    <source>
        <strain evidence="2">CBS 141.50</strain>
    </source>
</reference>
<feature type="region of interest" description="Disordered" evidence="1">
    <location>
        <begin position="272"/>
        <end position="301"/>
    </location>
</feature>
<proteinExistence type="predicted"/>
<dbReference type="RefSeq" id="XP_062640729.1">
    <property type="nucleotide sequence ID" value="XM_062785302.1"/>
</dbReference>
<protein>
    <submittedName>
        <fullName evidence="2">Uncharacterized protein</fullName>
    </submittedName>
</protein>
<comment type="caution">
    <text evidence="2">The sequence shown here is derived from an EMBL/GenBank/DDBJ whole genome shotgun (WGS) entry which is preliminary data.</text>
</comment>
<sequence length="529" mass="58481">MPRSMAPKHAIALDGLHFGPGRVFSSRAVAERMYGLLLGNEYFDTPTGPGKDIEQVRERVAGILSAIFGICVTRVPIFFSLNDPALAWQVVAGDVAEQRGCTIPAAEVCELVTVFSDARRTFFECPGDGTVAAARVASSLTTIIDQWLEATTAAVPASEHQPTTLASRPAVAESPALERLFANFTFADATPSGREAAHAHAHAHAHDNDAWPPSYLAPADIAHLNHPHLRELLEGVCWNDKGTVPTLPTERANPLCLRLFLGWLAAAYTPPPSATTPGSSSSSNSSSSNNNNNDTTIPTIPTITTTTTATVTESRALYTAPIAFFVNKDRQAWYEDSGRQSKKFGHLDGFLAYAAEAFSKRGKSSVLAARNIFNNHANMRRFGTAVMLRVVSRAGVPGLQVAFFCPWDRHDWTQKSWRLYEWRLRLWKESLVRKIEAWAQECDVPLHEGYMGESWIVRKDRDHDSVEMCAGWLWRAMRALEQTVPGGDEDNTWEWEESCRFKRMEDWGVGAVSEDGEGDEDPMDVDMDE</sequence>
<organism evidence="2 3">
    <name type="scientific">Dichotomopilus funicola</name>
    <dbReference type="NCBI Taxonomy" id="1934379"/>
    <lineage>
        <taxon>Eukaryota</taxon>
        <taxon>Fungi</taxon>
        <taxon>Dikarya</taxon>
        <taxon>Ascomycota</taxon>
        <taxon>Pezizomycotina</taxon>
        <taxon>Sordariomycetes</taxon>
        <taxon>Sordariomycetidae</taxon>
        <taxon>Sordariales</taxon>
        <taxon>Chaetomiaceae</taxon>
        <taxon>Dichotomopilus</taxon>
    </lineage>
</organism>
<evidence type="ECO:0000313" key="2">
    <source>
        <dbReference type="EMBL" id="KAK4147358.1"/>
    </source>
</evidence>